<evidence type="ECO:0000313" key="2">
    <source>
        <dbReference type="EMBL" id="QBG37520.1"/>
    </source>
</evidence>
<accession>A0A4V0ZGJ5</accession>
<gene>
    <name evidence="2" type="ORF">EMK97_18145</name>
</gene>
<evidence type="ECO:0008006" key="4">
    <source>
        <dbReference type="Google" id="ProtNLM"/>
    </source>
</evidence>
<dbReference type="KEGG" id="lsd:EMK97_18145"/>
<evidence type="ECO:0000313" key="3">
    <source>
        <dbReference type="Proteomes" id="UP000290244"/>
    </source>
</evidence>
<dbReference type="AlphaFoldDB" id="A0A4V0ZGJ5"/>
<evidence type="ECO:0000256" key="1">
    <source>
        <dbReference type="SAM" id="SignalP"/>
    </source>
</evidence>
<dbReference type="RefSeq" id="WP_130604182.1">
    <property type="nucleotide sequence ID" value="NZ_CP034759.1"/>
</dbReference>
<proteinExistence type="predicted"/>
<feature type="signal peptide" evidence="1">
    <location>
        <begin position="1"/>
        <end position="23"/>
    </location>
</feature>
<dbReference type="OrthoDB" id="6225804at2"/>
<dbReference type="Proteomes" id="UP000290244">
    <property type="component" value="Chromosome"/>
</dbReference>
<feature type="chain" id="PRO_5020729889" description="DUF2092 domain-containing protein" evidence="1">
    <location>
        <begin position="24"/>
        <end position="266"/>
    </location>
</feature>
<protein>
    <recommendedName>
        <fullName evidence="4">DUF2092 domain-containing protein</fullName>
    </recommendedName>
</protein>
<sequence length="266" mass="30040">MSLNRLITCVAASLLALSLPVMADGLTDLNNALDKLNGKSTIVGTLETAYQQERGRKKKIKKTNGYASVKLIDDINGLQVVYSSETLANIAREENEKENNEEANTPTLNAIDDIDAGELSNMLSAAAHLRRSLNKAQFSREEVIDYQGKEMRELHFDLPLEAIITDKEVRSYVDDFKGDYSVVIDEAGVPVQSKLSFDGKGSIYIFFKLSINQSMTFFYQVVDDRLVNYRKQFERKQKSTWDQRDSSGYTEIQISDDKAQQIAFEH</sequence>
<dbReference type="EMBL" id="CP034759">
    <property type="protein sequence ID" value="QBG37520.1"/>
    <property type="molecule type" value="Genomic_DNA"/>
</dbReference>
<organism evidence="2 3">
    <name type="scientific">Litorilituus sediminis</name>
    <dbReference type="NCBI Taxonomy" id="718192"/>
    <lineage>
        <taxon>Bacteria</taxon>
        <taxon>Pseudomonadati</taxon>
        <taxon>Pseudomonadota</taxon>
        <taxon>Gammaproteobacteria</taxon>
        <taxon>Alteromonadales</taxon>
        <taxon>Colwelliaceae</taxon>
        <taxon>Litorilituus</taxon>
    </lineage>
</organism>
<name>A0A4V0ZGJ5_9GAMM</name>
<keyword evidence="1" id="KW-0732">Signal</keyword>
<reference evidence="2 3" key="1">
    <citation type="submission" date="2018-12" db="EMBL/GenBank/DDBJ databases">
        <title>Complete genome of Litorilituus sediminis.</title>
        <authorList>
            <person name="Liu A."/>
            <person name="Rong J."/>
        </authorList>
    </citation>
    <scope>NUCLEOTIDE SEQUENCE [LARGE SCALE GENOMIC DNA]</scope>
    <source>
        <strain evidence="2 3">JCM 17549</strain>
    </source>
</reference>
<keyword evidence="3" id="KW-1185">Reference proteome</keyword>